<proteinExistence type="predicted"/>
<protein>
    <submittedName>
        <fullName evidence="2">Uncharacterized protein</fullName>
    </submittedName>
</protein>
<accession>A0ABQ8T5N2</accession>
<dbReference type="EMBL" id="JAJSOF020000015">
    <property type="protein sequence ID" value="KAJ4441790.1"/>
    <property type="molecule type" value="Genomic_DNA"/>
</dbReference>
<comment type="caution">
    <text evidence="2">The sequence shown here is derived from an EMBL/GenBank/DDBJ whole genome shotgun (WGS) entry which is preliminary data.</text>
</comment>
<feature type="region of interest" description="Disordered" evidence="1">
    <location>
        <begin position="153"/>
        <end position="178"/>
    </location>
</feature>
<organism evidence="2 3">
    <name type="scientific">Periplaneta americana</name>
    <name type="common">American cockroach</name>
    <name type="synonym">Blatta americana</name>
    <dbReference type="NCBI Taxonomy" id="6978"/>
    <lineage>
        <taxon>Eukaryota</taxon>
        <taxon>Metazoa</taxon>
        <taxon>Ecdysozoa</taxon>
        <taxon>Arthropoda</taxon>
        <taxon>Hexapoda</taxon>
        <taxon>Insecta</taxon>
        <taxon>Pterygota</taxon>
        <taxon>Neoptera</taxon>
        <taxon>Polyneoptera</taxon>
        <taxon>Dictyoptera</taxon>
        <taxon>Blattodea</taxon>
        <taxon>Blattoidea</taxon>
        <taxon>Blattidae</taxon>
        <taxon>Blattinae</taxon>
        <taxon>Periplaneta</taxon>
    </lineage>
</organism>
<gene>
    <name evidence="2" type="ORF">ANN_11648</name>
</gene>
<evidence type="ECO:0000313" key="2">
    <source>
        <dbReference type="EMBL" id="KAJ4441790.1"/>
    </source>
</evidence>
<dbReference type="Proteomes" id="UP001148838">
    <property type="component" value="Unassembled WGS sequence"/>
</dbReference>
<sequence>MACLDEGGNEPAGSIKAICISLGDLGLRNEQAKVWGLPNQSSGPEISASVFLATYQYSMRGVSTTSGSSTESYPAFALLGLRENPGKNLNQVTCPDRESNPGHLVSRPDALTVTPQVWTKGGGKLAFLARIFSWNTNSSWTLSSVVDRRPPRCPATISSDEVDADNNVGPKNGKEEHR</sequence>
<evidence type="ECO:0000256" key="1">
    <source>
        <dbReference type="SAM" id="MobiDB-lite"/>
    </source>
</evidence>
<evidence type="ECO:0000313" key="3">
    <source>
        <dbReference type="Proteomes" id="UP001148838"/>
    </source>
</evidence>
<keyword evidence="3" id="KW-1185">Reference proteome</keyword>
<name>A0ABQ8T5N2_PERAM</name>
<reference evidence="2 3" key="1">
    <citation type="journal article" date="2022" name="Allergy">
        <title>Genome assembly and annotation of Periplaneta americana reveal a comprehensive cockroach allergen profile.</title>
        <authorList>
            <person name="Wang L."/>
            <person name="Xiong Q."/>
            <person name="Saelim N."/>
            <person name="Wang L."/>
            <person name="Nong W."/>
            <person name="Wan A.T."/>
            <person name="Shi M."/>
            <person name="Liu X."/>
            <person name="Cao Q."/>
            <person name="Hui J.H.L."/>
            <person name="Sookrung N."/>
            <person name="Leung T.F."/>
            <person name="Tungtrongchitr A."/>
            <person name="Tsui S.K.W."/>
        </authorList>
    </citation>
    <scope>NUCLEOTIDE SEQUENCE [LARGE SCALE GENOMIC DNA]</scope>
    <source>
        <strain evidence="2">PWHHKU_190912</strain>
    </source>
</reference>